<reference evidence="2 3" key="1">
    <citation type="submission" date="2025-04" db="UniProtKB">
        <authorList>
            <consortium name="RefSeq"/>
        </authorList>
    </citation>
    <scope>IDENTIFICATION</scope>
</reference>
<dbReference type="PANTHER" id="PTHR12349:SF4">
    <property type="entry name" value="ANKYRIN REPEAT AND LEM DOMAIN-CONTAINING PROTEIN 2"/>
    <property type="match status" value="1"/>
</dbReference>
<dbReference type="RefSeq" id="XP_026736282.1">
    <property type="nucleotide sequence ID" value="XM_026880481.1"/>
</dbReference>
<organism evidence="1 4">
    <name type="scientific">Trichoplusia ni</name>
    <name type="common">Cabbage looper</name>
    <dbReference type="NCBI Taxonomy" id="7111"/>
    <lineage>
        <taxon>Eukaryota</taxon>
        <taxon>Metazoa</taxon>
        <taxon>Ecdysozoa</taxon>
        <taxon>Arthropoda</taxon>
        <taxon>Hexapoda</taxon>
        <taxon>Insecta</taxon>
        <taxon>Pterygota</taxon>
        <taxon>Neoptera</taxon>
        <taxon>Endopterygota</taxon>
        <taxon>Lepidoptera</taxon>
        <taxon>Glossata</taxon>
        <taxon>Ditrysia</taxon>
        <taxon>Noctuoidea</taxon>
        <taxon>Noctuidae</taxon>
        <taxon>Plusiinae</taxon>
        <taxon>Trichoplusia</taxon>
    </lineage>
</organism>
<dbReference type="GeneID" id="113499894"/>
<evidence type="ECO:0000313" key="1">
    <source>
        <dbReference type="Proteomes" id="UP000322000"/>
    </source>
</evidence>
<dbReference type="RefSeq" id="XP_026736284.1">
    <property type="nucleotide sequence ID" value="XM_026880483.1"/>
</dbReference>
<evidence type="ECO:0000313" key="3">
    <source>
        <dbReference type="RefSeq" id="XP_026736283.1"/>
    </source>
</evidence>
<keyword evidence="1" id="KW-1185">Reference proteome</keyword>
<dbReference type="PANTHER" id="PTHR12349">
    <property type="entry name" value="ANKYRIN REPEAT AND LEM DOMAIN-CONTAINING PROTEIN 2"/>
    <property type="match status" value="1"/>
</dbReference>
<dbReference type="GO" id="GO:0005783">
    <property type="term" value="C:endoplasmic reticulum"/>
    <property type="evidence" value="ECO:0007669"/>
    <property type="project" value="TreeGrafter"/>
</dbReference>
<proteinExistence type="predicted"/>
<accession>A0A7E5W6P2</accession>
<dbReference type="KEGG" id="tnl:113499894"/>
<protein>
    <submittedName>
        <fullName evidence="2 3">Ankyrin repeat and LEM domain-containing protein 2-like</fullName>
    </submittedName>
</protein>
<gene>
    <name evidence="2 3 4" type="primary">LOC113499894</name>
</gene>
<dbReference type="GO" id="GO:0051721">
    <property type="term" value="F:protein phosphatase 2A binding"/>
    <property type="evidence" value="ECO:0007669"/>
    <property type="project" value="TreeGrafter"/>
</dbReference>
<dbReference type="Proteomes" id="UP000322000">
    <property type="component" value="Chromosome 13"/>
</dbReference>
<dbReference type="OrthoDB" id="7446186at2759"/>
<name>A0A7E5W6P2_TRINI</name>
<evidence type="ECO:0000313" key="4">
    <source>
        <dbReference type="RefSeq" id="XP_026736284.1"/>
    </source>
</evidence>
<evidence type="ECO:0000313" key="2">
    <source>
        <dbReference type="RefSeq" id="XP_026736282.1"/>
    </source>
</evidence>
<sequence>MSKAVIIPECNKDIGGMKEEISLSPPEKRDGAIGLFSRLLRFDTLTKKNSAPDSPTALEPPATYYGVYIPCEIKKGPDEEALHVYKNKSEALELVRRYKSSRFKAFRNRQDAVSFALRGAEPADTTDGNNSAVMGEKPFPFKAPSPQDMVALRKAIEAGLAATVRDRVWDNPRFLVSNGNTPSILQVNRGF</sequence>
<dbReference type="AlphaFoldDB" id="A0A7E5W6P2"/>
<dbReference type="RefSeq" id="XP_026736283.1">
    <property type="nucleotide sequence ID" value="XM_026880482.1"/>
</dbReference>